<dbReference type="Gene3D" id="3.40.50.620">
    <property type="entry name" value="HUPs"/>
    <property type="match status" value="1"/>
</dbReference>
<reference evidence="4" key="1">
    <citation type="submission" date="2015-01" db="EMBL/GenBank/DDBJ databases">
        <authorList>
            <person name="Aslett A.Martin."/>
            <person name="De Silva Nishadi"/>
        </authorList>
    </citation>
    <scope>NUCLEOTIDE SEQUENCE [LARGE SCALE GENOMIC DNA]</scope>
    <source>
        <strain evidence="4">UMC4404</strain>
    </source>
</reference>
<proteinExistence type="inferred from homology"/>
<evidence type="ECO:0000259" key="2">
    <source>
        <dbReference type="Pfam" id="PF00582"/>
    </source>
</evidence>
<comment type="caution">
    <text evidence="3">The sequence shown here is derived from an EMBL/GenBank/DDBJ whole genome shotgun (WGS) entry which is preliminary data.</text>
</comment>
<dbReference type="AlphaFoldDB" id="A0A9P1L0L7"/>
<dbReference type="RefSeq" id="WP_057556991.1">
    <property type="nucleotide sequence ID" value="NZ_CDNY01000001.1"/>
</dbReference>
<dbReference type="InterPro" id="IPR006016">
    <property type="entry name" value="UspA"/>
</dbReference>
<dbReference type="InterPro" id="IPR014729">
    <property type="entry name" value="Rossmann-like_a/b/a_fold"/>
</dbReference>
<dbReference type="CDD" id="cd00293">
    <property type="entry name" value="USP-like"/>
    <property type="match status" value="1"/>
</dbReference>
<evidence type="ECO:0000256" key="1">
    <source>
        <dbReference type="ARBA" id="ARBA00008791"/>
    </source>
</evidence>
<organism evidence="3 4">
    <name type="scientific">Paraclostridium sordellii</name>
    <name type="common">Clostridium sordellii</name>
    <dbReference type="NCBI Taxonomy" id="1505"/>
    <lineage>
        <taxon>Bacteria</taxon>
        <taxon>Bacillati</taxon>
        <taxon>Bacillota</taxon>
        <taxon>Clostridia</taxon>
        <taxon>Peptostreptococcales</taxon>
        <taxon>Peptostreptococcaceae</taxon>
        <taxon>Paraclostridium</taxon>
    </lineage>
</organism>
<sequence>MKKILLPIDGSEKSQNSLDFILNNYSKDEVKIVLITVSNISLTNITNKMLIDMKIEESKKEINKMLDKFKNELQGYKVEKYWSFVDPDQEIISKSIDGKFDAIIMTKSTKKNFIDSIGSVTLYVVKKSKCTVIIVPE</sequence>
<dbReference type="PANTHER" id="PTHR46268">
    <property type="entry name" value="STRESS RESPONSE PROTEIN NHAX"/>
    <property type="match status" value="1"/>
</dbReference>
<dbReference type="PRINTS" id="PR01438">
    <property type="entry name" value="UNVRSLSTRESS"/>
</dbReference>
<dbReference type="EMBL" id="CDNY01000001">
    <property type="protein sequence ID" value="CEN31355.1"/>
    <property type="molecule type" value="Genomic_DNA"/>
</dbReference>
<dbReference type="PANTHER" id="PTHR46268:SF6">
    <property type="entry name" value="UNIVERSAL STRESS PROTEIN UP12"/>
    <property type="match status" value="1"/>
</dbReference>
<gene>
    <name evidence="3" type="ORF">UMC4404_31871</name>
</gene>
<accession>A0A9P1L0L7</accession>
<dbReference type="Proteomes" id="UP000049685">
    <property type="component" value="Unassembled WGS sequence"/>
</dbReference>
<feature type="domain" description="UspA" evidence="2">
    <location>
        <begin position="1"/>
        <end position="136"/>
    </location>
</feature>
<evidence type="ECO:0000313" key="3">
    <source>
        <dbReference type="EMBL" id="CEN31355.1"/>
    </source>
</evidence>
<dbReference type="SUPFAM" id="SSF52402">
    <property type="entry name" value="Adenine nucleotide alpha hydrolases-like"/>
    <property type="match status" value="1"/>
</dbReference>
<protein>
    <submittedName>
        <fullName evidence="3">Universal stress protein</fullName>
    </submittedName>
</protein>
<name>A0A9P1L0L7_PARSO</name>
<dbReference type="Pfam" id="PF00582">
    <property type="entry name" value="Usp"/>
    <property type="match status" value="1"/>
</dbReference>
<dbReference type="InterPro" id="IPR006015">
    <property type="entry name" value="Universal_stress_UspA"/>
</dbReference>
<evidence type="ECO:0000313" key="4">
    <source>
        <dbReference type="Proteomes" id="UP000049685"/>
    </source>
</evidence>
<comment type="similarity">
    <text evidence="1">Belongs to the universal stress protein A family.</text>
</comment>